<sequence length="357" mass="39844">MKSHEVGKNGGVVYLTPKIHRASSSPKNGFLLEDAMHSTYTTAATHPTETKEVIHTISAGEHQPLQPAKSSGPSWSGWIETTGDALLIFEAARRGLISRITRPLNIVERKTITSGSVYVWDESQIMRWTDGIQWGPSCTLGNFRLYRSMNDINKNDTNHHDLAADSSIALAEHNPANVLGHSPADIGARLKRERILLDSLPNSYNYKADRLIKKTFSVKFGGITEHIICYYKHTDVESGHLRPPSSFPELAELIISPEYLDRTHFRKPPKVSVGSDGIMRYHGEADDDDDPPSPLAVSGTTDELQESMEEPMQLPSPVLSLMGSRSPALRRRLREQRLRLNERPTPPPRQQPTPPPQ</sequence>
<dbReference type="OrthoDB" id="5572844at2759"/>
<reference evidence="3" key="1">
    <citation type="submission" date="2014-04" db="EMBL/GenBank/DDBJ databases">
        <title>Evolutionary Origins and Diversification of the Mycorrhizal Mutualists.</title>
        <authorList>
            <consortium name="DOE Joint Genome Institute"/>
            <consortium name="Mycorrhizal Genomics Consortium"/>
            <person name="Kohler A."/>
            <person name="Kuo A."/>
            <person name="Nagy L.G."/>
            <person name="Floudas D."/>
            <person name="Copeland A."/>
            <person name="Barry K.W."/>
            <person name="Cichocki N."/>
            <person name="Veneault-Fourrey C."/>
            <person name="LaButti K."/>
            <person name="Lindquist E.A."/>
            <person name="Lipzen A."/>
            <person name="Lundell T."/>
            <person name="Morin E."/>
            <person name="Murat C."/>
            <person name="Riley R."/>
            <person name="Ohm R."/>
            <person name="Sun H."/>
            <person name="Tunlid A."/>
            <person name="Henrissat B."/>
            <person name="Grigoriev I.V."/>
            <person name="Hibbett D.S."/>
            <person name="Martin F."/>
        </authorList>
    </citation>
    <scope>NUCLEOTIDE SEQUENCE [LARGE SCALE GENOMIC DNA]</scope>
    <source>
        <strain evidence="3">FD-334 SS-4</strain>
    </source>
</reference>
<dbReference type="Pfam" id="PF09729">
    <property type="entry name" value="Gti1_Pac2"/>
    <property type="match status" value="1"/>
</dbReference>
<gene>
    <name evidence="2" type="ORF">HYPSUDRAFT_412927</name>
</gene>
<proteinExistence type="predicted"/>
<dbReference type="PANTHER" id="PTHR28027">
    <property type="entry name" value="TRANSCRIPTIONAL REGULATOR MIT1"/>
    <property type="match status" value="1"/>
</dbReference>
<feature type="compositionally biased region" description="Pro residues" evidence="1">
    <location>
        <begin position="344"/>
        <end position="357"/>
    </location>
</feature>
<dbReference type="EMBL" id="KN817661">
    <property type="protein sequence ID" value="KJA14910.1"/>
    <property type="molecule type" value="Genomic_DNA"/>
</dbReference>
<evidence type="ECO:0000256" key="1">
    <source>
        <dbReference type="SAM" id="MobiDB-lite"/>
    </source>
</evidence>
<name>A0A0D2P2W1_HYPSF</name>
<evidence type="ECO:0000313" key="3">
    <source>
        <dbReference type="Proteomes" id="UP000054270"/>
    </source>
</evidence>
<feature type="region of interest" description="Disordered" evidence="1">
    <location>
        <begin position="270"/>
        <end position="357"/>
    </location>
</feature>
<protein>
    <recommendedName>
        <fullName evidence="4">Gti1/Pac2 family-domain-containing protein</fullName>
    </recommendedName>
</protein>
<evidence type="ECO:0008006" key="4">
    <source>
        <dbReference type="Google" id="ProtNLM"/>
    </source>
</evidence>
<dbReference type="InterPro" id="IPR018608">
    <property type="entry name" value="Gti1/Pac2"/>
</dbReference>
<dbReference type="GO" id="GO:0003677">
    <property type="term" value="F:DNA binding"/>
    <property type="evidence" value="ECO:0007669"/>
    <property type="project" value="TreeGrafter"/>
</dbReference>
<dbReference type="Proteomes" id="UP000054270">
    <property type="component" value="Unassembled WGS sequence"/>
</dbReference>
<evidence type="ECO:0000313" key="2">
    <source>
        <dbReference type="EMBL" id="KJA14910.1"/>
    </source>
</evidence>
<keyword evidence="3" id="KW-1185">Reference proteome</keyword>
<organism evidence="2 3">
    <name type="scientific">Hypholoma sublateritium (strain FD-334 SS-4)</name>
    <dbReference type="NCBI Taxonomy" id="945553"/>
    <lineage>
        <taxon>Eukaryota</taxon>
        <taxon>Fungi</taxon>
        <taxon>Dikarya</taxon>
        <taxon>Basidiomycota</taxon>
        <taxon>Agaricomycotina</taxon>
        <taxon>Agaricomycetes</taxon>
        <taxon>Agaricomycetidae</taxon>
        <taxon>Agaricales</taxon>
        <taxon>Agaricineae</taxon>
        <taxon>Strophariaceae</taxon>
        <taxon>Hypholoma</taxon>
    </lineage>
</organism>
<accession>A0A0D2P2W1</accession>
<dbReference type="AlphaFoldDB" id="A0A0D2P2W1"/>
<dbReference type="PANTHER" id="PTHR28027:SF2">
    <property type="entry name" value="TRANSCRIPTIONAL REGULATOR MIT1"/>
    <property type="match status" value="1"/>
</dbReference>